<sequence>MGTDIDDDTTWLVRTLAQEPAGSDAAVALMVERLRRMEEEARLGGASRQALQKIMSARRVLGDPADFGTVPTAFSPE</sequence>
<name>A0AA37HKJ5_9HYPH</name>
<gene>
    <name evidence="1" type="ORF">NBEOAGPD_0399</name>
</gene>
<keyword evidence="2" id="KW-1185">Reference proteome</keyword>
<evidence type="ECO:0000313" key="2">
    <source>
        <dbReference type="Proteomes" id="UP001055108"/>
    </source>
</evidence>
<dbReference type="Proteomes" id="UP001055108">
    <property type="component" value="Unassembled WGS sequence"/>
</dbReference>
<accession>A0AA37HKJ5</accession>
<comment type="caution">
    <text evidence="1">The sequence shown here is derived from an EMBL/GenBank/DDBJ whole genome shotgun (WGS) entry which is preliminary data.</text>
</comment>
<dbReference type="EMBL" id="BPQM01000008">
    <property type="protein sequence ID" value="GJD77196.1"/>
    <property type="molecule type" value="Genomic_DNA"/>
</dbReference>
<reference evidence="1" key="1">
    <citation type="journal article" date="2016" name="Front. Microbiol.">
        <title>Genome Sequence of the Piezophilic, Mesophilic Sulfate-Reducing Bacterium Desulfovibrio indicus J2T.</title>
        <authorList>
            <person name="Cao J."/>
            <person name="Maignien L."/>
            <person name="Shao Z."/>
            <person name="Alain K."/>
            <person name="Jebbar M."/>
        </authorList>
    </citation>
    <scope>NUCLEOTIDE SEQUENCE</scope>
    <source>
        <strain evidence="1">NBRC 103626</strain>
    </source>
</reference>
<organism evidence="1 2">
    <name type="scientific">Methylobacterium gregans</name>
    <dbReference type="NCBI Taxonomy" id="374424"/>
    <lineage>
        <taxon>Bacteria</taxon>
        <taxon>Pseudomonadati</taxon>
        <taxon>Pseudomonadota</taxon>
        <taxon>Alphaproteobacteria</taxon>
        <taxon>Hyphomicrobiales</taxon>
        <taxon>Methylobacteriaceae</taxon>
        <taxon>Methylobacterium</taxon>
    </lineage>
</organism>
<reference evidence="1" key="2">
    <citation type="submission" date="2021-08" db="EMBL/GenBank/DDBJ databases">
        <authorList>
            <person name="Tani A."/>
            <person name="Ola A."/>
            <person name="Ogura Y."/>
            <person name="Katsura K."/>
            <person name="Hayashi T."/>
        </authorList>
    </citation>
    <scope>NUCLEOTIDE SEQUENCE</scope>
    <source>
        <strain evidence="1">NBRC 103626</strain>
    </source>
</reference>
<protein>
    <submittedName>
        <fullName evidence="1">Uncharacterized protein</fullName>
    </submittedName>
</protein>
<proteinExistence type="predicted"/>
<evidence type="ECO:0000313" key="1">
    <source>
        <dbReference type="EMBL" id="GJD77196.1"/>
    </source>
</evidence>
<dbReference type="AlphaFoldDB" id="A0AA37HKJ5"/>
<dbReference type="RefSeq" id="WP_238300864.1">
    <property type="nucleotide sequence ID" value="NZ_BPQM01000008.1"/>
</dbReference>